<dbReference type="EMBL" id="LRGB01002190">
    <property type="protein sequence ID" value="KZS08628.1"/>
    <property type="molecule type" value="Genomic_DNA"/>
</dbReference>
<protein>
    <submittedName>
        <fullName evidence="2">Uncharacterized protein</fullName>
    </submittedName>
</protein>
<dbReference type="AlphaFoldDB" id="A0A164RGC1"/>
<dbReference type="Proteomes" id="UP000076858">
    <property type="component" value="Unassembled WGS sequence"/>
</dbReference>
<accession>A0A164RGC1</accession>
<proteinExistence type="predicted"/>
<feature type="region of interest" description="Disordered" evidence="1">
    <location>
        <begin position="1"/>
        <end position="51"/>
    </location>
</feature>
<reference evidence="2 3" key="1">
    <citation type="submission" date="2016-03" db="EMBL/GenBank/DDBJ databases">
        <title>EvidentialGene: Evidence-directed Construction of Genes on Genomes.</title>
        <authorList>
            <person name="Gilbert D.G."/>
            <person name="Choi J.-H."/>
            <person name="Mockaitis K."/>
            <person name="Colbourne J."/>
            <person name="Pfrender M."/>
        </authorList>
    </citation>
    <scope>NUCLEOTIDE SEQUENCE [LARGE SCALE GENOMIC DNA]</scope>
    <source>
        <strain evidence="2 3">Xinb3</strain>
        <tissue evidence="2">Complete organism</tissue>
    </source>
</reference>
<comment type="caution">
    <text evidence="2">The sequence shown here is derived from an EMBL/GenBank/DDBJ whole genome shotgun (WGS) entry which is preliminary data.</text>
</comment>
<keyword evidence="3" id="KW-1185">Reference proteome</keyword>
<organism evidence="2 3">
    <name type="scientific">Daphnia magna</name>
    <dbReference type="NCBI Taxonomy" id="35525"/>
    <lineage>
        <taxon>Eukaryota</taxon>
        <taxon>Metazoa</taxon>
        <taxon>Ecdysozoa</taxon>
        <taxon>Arthropoda</taxon>
        <taxon>Crustacea</taxon>
        <taxon>Branchiopoda</taxon>
        <taxon>Diplostraca</taxon>
        <taxon>Cladocera</taxon>
        <taxon>Anomopoda</taxon>
        <taxon>Daphniidae</taxon>
        <taxon>Daphnia</taxon>
    </lineage>
</organism>
<evidence type="ECO:0000313" key="3">
    <source>
        <dbReference type="Proteomes" id="UP000076858"/>
    </source>
</evidence>
<gene>
    <name evidence="2" type="ORF">APZ42_027317</name>
</gene>
<name>A0A164RGC1_9CRUS</name>
<evidence type="ECO:0000313" key="2">
    <source>
        <dbReference type="EMBL" id="KZS08628.1"/>
    </source>
</evidence>
<sequence length="51" mass="5972">MGRWLVFPVPNCRSTQRHPWKVTDQPQQQQQPPRGKYATPTAGKCQFQKPH</sequence>
<evidence type="ECO:0000256" key="1">
    <source>
        <dbReference type="SAM" id="MobiDB-lite"/>
    </source>
</evidence>